<comment type="caution">
    <text evidence="2">The sequence shown here is derived from an EMBL/GenBank/DDBJ whole genome shotgun (WGS) entry which is preliminary data.</text>
</comment>
<dbReference type="GO" id="GO:0008168">
    <property type="term" value="F:methyltransferase activity"/>
    <property type="evidence" value="ECO:0007669"/>
    <property type="project" value="UniProtKB-KW"/>
</dbReference>
<name>A0A4Q1K303_9FLAO</name>
<dbReference type="EMBL" id="SBKO01000002">
    <property type="protein sequence ID" value="RXR18912.1"/>
    <property type="molecule type" value="Genomic_DNA"/>
</dbReference>
<evidence type="ECO:0000313" key="2">
    <source>
        <dbReference type="EMBL" id="RXR18912.1"/>
    </source>
</evidence>
<keyword evidence="1" id="KW-0620">Polyamine biosynthesis</keyword>
<dbReference type="AlphaFoldDB" id="A0A4Q1K303"/>
<keyword evidence="2" id="KW-0808">Transferase</keyword>
<proteinExistence type="predicted"/>
<dbReference type="PANTHER" id="PTHR43317:SF1">
    <property type="entry name" value="THERMOSPERMINE SYNTHASE ACAULIS5"/>
    <property type="match status" value="1"/>
</dbReference>
<dbReference type="Proteomes" id="UP000290283">
    <property type="component" value="Unassembled WGS sequence"/>
</dbReference>
<reference evidence="3" key="1">
    <citation type="submission" date="2019-01" db="EMBL/GenBank/DDBJ databases">
        <title>Cytophagaceae bacterium strain CAR-16.</title>
        <authorList>
            <person name="Chen W.-M."/>
        </authorList>
    </citation>
    <scope>NUCLEOTIDE SEQUENCE [LARGE SCALE GENOMIC DNA]</scope>
    <source>
        <strain evidence="3">LLJ-11</strain>
    </source>
</reference>
<dbReference type="InterPro" id="IPR029063">
    <property type="entry name" value="SAM-dependent_MTases_sf"/>
</dbReference>
<dbReference type="SUPFAM" id="SSF53335">
    <property type="entry name" value="S-adenosyl-L-methionine-dependent methyltransferases"/>
    <property type="match status" value="1"/>
</dbReference>
<dbReference type="GO" id="GO:0032259">
    <property type="term" value="P:methylation"/>
    <property type="evidence" value="ECO:0007669"/>
    <property type="project" value="UniProtKB-KW"/>
</dbReference>
<accession>A0A4Q1K303</accession>
<evidence type="ECO:0000256" key="1">
    <source>
        <dbReference type="ARBA" id="ARBA00023115"/>
    </source>
</evidence>
<dbReference type="RefSeq" id="WP_129435325.1">
    <property type="nucleotide sequence ID" value="NZ_SBKO01000002.1"/>
</dbReference>
<dbReference type="GO" id="GO:0006596">
    <property type="term" value="P:polyamine biosynthetic process"/>
    <property type="evidence" value="ECO:0007669"/>
    <property type="project" value="UniProtKB-KW"/>
</dbReference>
<dbReference type="CDD" id="cd02440">
    <property type="entry name" value="AdoMet_MTases"/>
    <property type="match status" value="1"/>
</dbReference>
<gene>
    <name evidence="2" type="ORF">EQG63_05555</name>
</gene>
<protein>
    <submittedName>
        <fullName evidence="2">Methyltransferase domain-containing protein</fullName>
    </submittedName>
</protein>
<organism evidence="2 3">
    <name type="scientific">Flavobacterium amnicola</name>
    <dbReference type="NCBI Taxonomy" id="2506422"/>
    <lineage>
        <taxon>Bacteria</taxon>
        <taxon>Pseudomonadati</taxon>
        <taxon>Bacteroidota</taxon>
        <taxon>Flavobacteriia</taxon>
        <taxon>Flavobacteriales</taxon>
        <taxon>Flavobacteriaceae</taxon>
        <taxon>Flavobacterium</taxon>
    </lineage>
</organism>
<sequence length="220" mass="25024">MNFKRLLSYILPIKIYQTASKINQNLEVTWNNGQLVLDSKNTNFSFGSLERVMRIGLNTLGKEKITTYQSVLVLGVGGGSVIKLLQDEIQFGGKIIGIELDPKVIEIANQYFGLDKRKNIEINLKDAFEFVKNTTTTYDLIVIDIFQDKIMPDFLFSEPFIFNLNRILSKKGSVLFNSIVTLSVDFERNAAYNRLVAAHFSSVQRLSNVEGDNELFILRK</sequence>
<dbReference type="OrthoDB" id="650847at2"/>
<dbReference type="Gene3D" id="3.40.50.150">
    <property type="entry name" value="Vaccinia Virus protein VP39"/>
    <property type="match status" value="1"/>
</dbReference>
<keyword evidence="2" id="KW-0489">Methyltransferase</keyword>
<dbReference type="PANTHER" id="PTHR43317">
    <property type="entry name" value="THERMOSPERMINE SYNTHASE ACAULIS5"/>
    <property type="match status" value="1"/>
</dbReference>
<keyword evidence="3" id="KW-1185">Reference proteome</keyword>
<dbReference type="NCBIfam" id="NF037959">
    <property type="entry name" value="MFS_SpdSyn"/>
    <property type="match status" value="1"/>
</dbReference>
<dbReference type="Pfam" id="PF01564">
    <property type="entry name" value="Spermine_synth"/>
    <property type="match status" value="1"/>
</dbReference>
<evidence type="ECO:0000313" key="3">
    <source>
        <dbReference type="Proteomes" id="UP000290283"/>
    </source>
</evidence>